<dbReference type="Gramene" id="ONK72811">
    <property type="protein sequence ID" value="ONK72811"/>
    <property type="gene ID" value="A4U43_C04F23480"/>
</dbReference>
<sequence length="168" mass="19214">MEVAAGRKSSPSPSDTGRKHHRRIPSPSPSTAGRKLHHRQDLITGFLDLYIIIVSLKSSMCQRSYSTSDEHILAKPPRSTGVRWNYEKLMKKDCHLTVQYAIKMRKNDKKKAKYEMRQEVRISDEREEEAPELASIGSKKPRVSGSLDKMVADGKIKQSVLNKIERRQ</sequence>
<dbReference type="Proteomes" id="UP000243459">
    <property type="component" value="Chromosome 4"/>
</dbReference>
<reference evidence="3" key="1">
    <citation type="journal article" date="2017" name="Nat. Commun.">
        <title>The asparagus genome sheds light on the origin and evolution of a young Y chromosome.</title>
        <authorList>
            <person name="Harkess A."/>
            <person name="Zhou J."/>
            <person name="Xu C."/>
            <person name="Bowers J.E."/>
            <person name="Van der Hulst R."/>
            <person name="Ayyampalayam S."/>
            <person name="Mercati F."/>
            <person name="Riccardi P."/>
            <person name="McKain M.R."/>
            <person name="Kakrana A."/>
            <person name="Tang H."/>
            <person name="Ray J."/>
            <person name="Groenendijk J."/>
            <person name="Arikit S."/>
            <person name="Mathioni S.M."/>
            <person name="Nakano M."/>
            <person name="Shan H."/>
            <person name="Telgmann-Rauber A."/>
            <person name="Kanno A."/>
            <person name="Yue Z."/>
            <person name="Chen H."/>
            <person name="Li W."/>
            <person name="Chen Y."/>
            <person name="Xu X."/>
            <person name="Zhang Y."/>
            <person name="Luo S."/>
            <person name="Chen H."/>
            <person name="Gao J."/>
            <person name="Mao Z."/>
            <person name="Pires J.C."/>
            <person name="Luo M."/>
            <person name="Kudrna D."/>
            <person name="Wing R.A."/>
            <person name="Meyers B.C."/>
            <person name="Yi K."/>
            <person name="Kong H."/>
            <person name="Lavrijsen P."/>
            <person name="Sunseri F."/>
            <person name="Falavigna A."/>
            <person name="Ye Y."/>
            <person name="Leebens-Mack J.H."/>
            <person name="Chen G."/>
        </authorList>
    </citation>
    <scope>NUCLEOTIDE SEQUENCE [LARGE SCALE GENOMIC DNA]</scope>
    <source>
        <strain evidence="3">cv. DH0086</strain>
    </source>
</reference>
<dbReference type="EMBL" id="CM007384">
    <property type="protein sequence ID" value="ONK72811.1"/>
    <property type="molecule type" value="Genomic_DNA"/>
</dbReference>
<evidence type="ECO:0000256" key="1">
    <source>
        <dbReference type="SAM" id="MobiDB-lite"/>
    </source>
</evidence>
<feature type="region of interest" description="Disordered" evidence="1">
    <location>
        <begin position="1"/>
        <end position="37"/>
    </location>
</feature>
<evidence type="ECO:0000313" key="3">
    <source>
        <dbReference type="Proteomes" id="UP000243459"/>
    </source>
</evidence>
<evidence type="ECO:0000313" key="2">
    <source>
        <dbReference type="EMBL" id="ONK72811.1"/>
    </source>
</evidence>
<gene>
    <name evidence="2" type="ORF">A4U43_C04F23480</name>
</gene>
<protein>
    <submittedName>
        <fullName evidence="2">Uncharacterized protein</fullName>
    </submittedName>
</protein>
<dbReference type="AlphaFoldDB" id="A0A5P1F831"/>
<feature type="region of interest" description="Disordered" evidence="1">
    <location>
        <begin position="123"/>
        <end position="145"/>
    </location>
</feature>
<proteinExistence type="predicted"/>
<name>A0A5P1F831_ASPOF</name>
<accession>A0A5P1F831</accession>
<organism evidence="2 3">
    <name type="scientific">Asparagus officinalis</name>
    <name type="common">Garden asparagus</name>
    <dbReference type="NCBI Taxonomy" id="4686"/>
    <lineage>
        <taxon>Eukaryota</taxon>
        <taxon>Viridiplantae</taxon>
        <taxon>Streptophyta</taxon>
        <taxon>Embryophyta</taxon>
        <taxon>Tracheophyta</taxon>
        <taxon>Spermatophyta</taxon>
        <taxon>Magnoliopsida</taxon>
        <taxon>Liliopsida</taxon>
        <taxon>Asparagales</taxon>
        <taxon>Asparagaceae</taxon>
        <taxon>Asparagoideae</taxon>
        <taxon>Asparagus</taxon>
    </lineage>
</organism>
<keyword evidence="3" id="KW-1185">Reference proteome</keyword>